<keyword evidence="2" id="KW-1185">Reference proteome</keyword>
<sequence length="226" mass="26195">MGDAIREKSVDEKDQREEHLVEYQEEKQWEIQDIQLGAGMPQDTASKTLYKYTQDAHTFLLTPSIRMAYIHGKGTNITVWIYNTHHPLIIDSGALCSIVVRDYLDHHFPNCEKQLFPTKENNFKSASGKMKFIGKIIKEIIRPHRKVNIRLNPEFVVLEDAQIQGFFLGTDYQRMSGIDIYNGKNRYITISTNKEKKFSLDMYQISTIDPIEELLNEFRGAHSALP</sequence>
<reference evidence="1" key="1">
    <citation type="submission" date="2021-03" db="EMBL/GenBank/DDBJ databases">
        <title>Draft genome sequence of rust myrtle Austropuccinia psidii MF-1, a brazilian biotype.</title>
        <authorList>
            <person name="Quecine M.C."/>
            <person name="Pachon D.M.R."/>
            <person name="Bonatelli M.L."/>
            <person name="Correr F.H."/>
            <person name="Franceschini L.M."/>
            <person name="Leite T.F."/>
            <person name="Margarido G.R.A."/>
            <person name="Almeida C.A."/>
            <person name="Ferrarezi J.A."/>
            <person name="Labate C.A."/>
        </authorList>
    </citation>
    <scope>NUCLEOTIDE SEQUENCE</scope>
    <source>
        <strain evidence="1">MF-1</strain>
    </source>
</reference>
<proteinExistence type="predicted"/>
<evidence type="ECO:0000313" key="2">
    <source>
        <dbReference type="Proteomes" id="UP000765509"/>
    </source>
</evidence>
<organism evidence="1 2">
    <name type="scientific">Austropuccinia psidii MF-1</name>
    <dbReference type="NCBI Taxonomy" id="1389203"/>
    <lineage>
        <taxon>Eukaryota</taxon>
        <taxon>Fungi</taxon>
        <taxon>Dikarya</taxon>
        <taxon>Basidiomycota</taxon>
        <taxon>Pucciniomycotina</taxon>
        <taxon>Pucciniomycetes</taxon>
        <taxon>Pucciniales</taxon>
        <taxon>Sphaerophragmiaceae</taxon>
        <taxon>Austropuccinia</taxon>
    </lineage>
</organism>
<dbReference type="Proteomes" id="UP000765509">
    <property type="component" value="Unassembled WGS sequence"/>
</dbReference>
<comment type="caution">
    <text evidence="1">The sequence shown here is derived from an EMBL/GenBank/DDBJ whole genome shotgun (WGS) entry which is preliminary data.</text>
</comment>
<gene>
    <name evidence="1" type="ORF">O181_091033</name>
</gene>
<evidence type="ECO:0000313" key="1">
    <source>
        <dbReference type="EMBL" id="MBW0551318.1"/>
    </source>
</evidence>
<dbReference type="AlphaFoldDB" id="A0A9Q3IW28"/>
<protein>
    <submittedName>
        <fullName evidence="1">Uncharacterized protein</fullName>
    </submittedName>
</protein>
<accession>A0A9Q3IW28</accession>
<dbReference type="EMBL" id="AVOT02057154">
    <property type="protein sequence ID" value="MBW0551318.1"/>
    <property type="molecule type" value="Genomic_DNA"/>
</dbReference>
<name>A0A9Q3IW28_9BASI</name>